<feature type="transmembrane region" description="Helical" evidence="1">
    <location>
        <begin position="26"/>
        <end position="50"/>
    </location>
</feature>
<keyword evidence="1" id="KW-0472">Membrane</keyword>
<gene>
    <name evidence="2" type="ORF">METZ01_LOCUS178320</name>
</gene>
<sequence>MLTLALGDSNASFSVSFSLSSRSSTLIMSFLFRFLLGTFINKLIVVPLPLKPSTSKIFLPLPGFM</sequence>
<accession>A0A382CH74</accession>
<dbReference type="EMBL" id="UINC01034511">
    <property type="protein sequence ID" value="SVB25466.1"/>
    <property type="molecule type" value="Genomic_DNA"/>
</dbReference>
<reference evidence="2" key="1">
    <citation type="submission" date="2018-05" db="EMBL/GenBank/DDBJ databases">
        <authorList>
            <person name="Lanie J.A."/>
            <person name="Ng W.-L."/>
            <person name="Kazmierczak K.M."/>
            <person name="Andrzejewski T.M."/>
            <person name="Davidsen T.M."/>
            <person name="Wayne K.J."/>
            <person name="Tettelin H."/>
            <person name="Glass J.I."/>
            <person name="Rusch D."/>
            <person name="Podicherti R."/>
            <person name="Tsui H.-C.T."/>
            <person name="Winkler M.E."/>
        </authorList>
    </citation>
    <scope>NUCLEOTIDE SEQUENCE</scope>
</reference>
<evidence type="ECO:0000313" key="2">
    <source>
        <dbReference type="EMBL" id="SVB25466.1"/>
    </source>
</evidence>
<keyword evidence="1" id="KW-0812">Transmembrane</keyword>
<evidence type="ECO:0000256" key="1">
    <source>
        <dbReference type="SAM" id="Phobius"/>
    </source>
</evidence>
<protein>
    <submittedName>
        <fullName evidence="2">Uncharacterized protein</fullName>
    </submittedName>
</protein>
<proteinExistence type="predicted"/>
<keyword evidence="1" id="KW-1133">Transmembrane helix</keyword>
<dbReference type="AlphaFoldDB" id="A0A382CH74"/>
<name>A0A382CH74_9ZZZZ</name>
<organism evidence="2">
    <name type="scientific">marine metagenome</name>
    <dbReference type="NCBI Taxonomy" id="408172"/>
    <lineage>
        <taxon>unclassified sequences</taxon>
        <taxon>metagenomes</taxon>
        <taxon>ecological metagenomes</taxon>
    </lineage>
</organism>